<dbReference type="PANTHER" id="PTHR36978">
    <property type="entry name" value="P-LOOP CONTAINING NUCLEOTIDE TRIPHOSPHATE HYDROLASE"/>
    <property type="match status" value="1"/>
</dbReference>
<keyword evidence="1" id="KW-1133">Transmembrane helix</keyword>
<evidence type="ECO:0000256" key="1">
    <source>
        <dbReference type="SAM" id="Phobius"/>
    </source>
</evidence>
<dbReference type="PANTHER" id="PTHR36978:SF8">
    <property type="entry name" value="NAD DEPENDENT EPIMERASE_DEHYDRATASE"/>
    <property type="match status" value="1"/>
</dbReference>
<protein>
    <recommendedName>
        <fullName evidence="4">NAD dependent epimerase/dehydratase</fullName>
    </recommendedName>
</protein>
<dbReference type="InterPro" id="IPR027417">
    <property type="entry name" value="P-loop_NTPase"/>
</dbReference>
<proteinExistence type="predicted"/>
<dbReference type="Proteomes" id="UP001305779">
    <property type="component" value="Unassembled WGS sequence"/>
</dbReference>
<evidence type="ECO:0008006" key="4">
    <source>
        <dbReference type="Google" id="ProtNLM"/>
    </source>
</evidence>
<dbReference type="EMBL" id="JAXOVC010000004">
    <property type="protein sequence ID" value="KAK4502630.1"/>
    <property type="molecule type" value="Genomic_DNA"/>
</dbReference>
<keyword evidence="3" id="KW-1185">Reference proteome</keyword>
<accession>A0ABR0EN02</accession>
<dbReference type="InterPro" id="IPR040632">
    <property type="entry name" value="Sulfotransfer_4"/>
</dbReference>
<keyword evidence="1" id="KW-0472">Membrane</keyword>
<organism evidence="2 3">
    <name type="scientific">Zasmidium cellare</name>
    <name type="common">Wine cellar mold</name>
    <name type="synonym">Racodium cellare</name>
    <dbReference type="NCBI Taxonomy" id="395010"/>
    <lineage>
        <taxon>Eukaryota</taxon>
        <taxon>Fungi</taxon>
        <taxon>Dikarya</taxon>
        <taxon>Ascomycota</taxon>
        <taxon>Pezizomycotina</taxon>
        <taxon>Dothideomycetes</taxon>
        <taxon>Dothideomycetidae</taxon>
        <taxon>Mycosphaerellales</taxon>
        <taxon>Mycosphaerellaceae</taxon>
        <taxon>Zasmidium</taxon>
    </lineage>
</organism>
<dbReference type="Pfam" id="PF17784">
    <property type="entry name" value="Sulfotransfer_4"/>
    <property type="match status" value="1"/>
</dbReference>
<dbReference type="SUPFAM" id="SSF52540">
    <property type="entry name" value="P-loop containing nucleoside triphosphate hydrolases"/>
    <property type="match status" value="1"/>
</dbReference>
<gene>
    <name evidence="2" type="ORF">PRZ48_006056</name>
</gene>
<evidence type="ECO:0000313" key="2">
    <source>
        <dbReference type="EMBL" id="KAK4502630.1"/>
    </source>
</evidence>
<dbReference type="Gene3D" id="3.40.50.300">
    <property type="entry name" value="P-loop containing nucleotide triphosphate hydrolases"/>
    <property type="match status" value="1"/>
</dbReference>
<keyword evidence="1" id="KW-0812">Transmembrane</keyword>
<feature type="transmembrane region" description="Helical" evidence="1">
    <location>
        <begin position="258"/>
        <end position="281"/>
    </location>
</feature>
<reference evidence="2 3" key="1">
    <citation type="journal article" date="2023" name="G3 (Bethesda)">
        <title>A chromosome-level genome assembly of Zasmidium syzygii isolated from banana leaves.</title>
        <authorList>
            <person name="van Westerhoven A.C."/>
            <person name="Mehrabi R."/>
            <person name="Talebi R."/>
            <person name="Steentjes M.B.F."/>
            <person name="Corcolon B."/>
            <person name="Chong P.A."/>
            <person name="Kema G.H.J."/>
            <person name="Seidl M.F."/>
        </authorList>
    </citation>
    <scope>NUCLEOTIDE SEQUENCE [LARGE SCALE GENOMIC DNA]</scope>
    <source>
        <strain evidence="2 3">P124</strain>
    </source>
</reference>
<evidence type="ECO:0000313" key="3">
    <source>
        <dbReference type="Proteomes" id="UP001305779"/>
    </source>
</evidence>
<sequence>MPQIMEQIYRAKEPPPRVRDPSKPMQVICPGFPRCGTESLQVALIKLGYDYTYHGWDIVFEEPNYIQAWVRLAKKKWFGTPDGESNITAAEFDQVLGHSVAVTDAAASVFAGELISAYPDAKVILNGRKDLNAWHRSAVKNLVETSYENWAIYISTRLAGPAFWSWAVFEDYMWRGLFRDDNVARGIRCNGKWIYKEHYNMIRGLVPKNKLLEWTVEDGWEPLCKFLGKDVPDEPFPRVNDTSAFAAKAGLWYKRNSAAMLTNLSIFVSVAAVGVTAVVSYRRSGRVFEYTTHVVDILKGSLGR</sequence>
<name>A0ABR0EN02_ZASCE</name>
<comment type="caution">
    <text evidence="2">The sequence shown here is derived from an EMBL/GenBank/DDBJ whole genome shotgun (WGS) entry which is preliminary data.</text>
</comment>